<proteinExistence type="inferred from homology"/>
<evidence type="ECO:0000256" key="1">
    <source>
        <dbReference type="ARBA" id="ARBA00004604"/>
    </source>
</evidence>
<dbReference type="Gene3D" id="2.30.130.10">
    <property type="entry name" value="PUA domain"/>
    <property type="match status" value="1"/>
</dbReference>
<gene>
    <name evidence="8" type="ORF">ECANGB1_2436</name>
</gene>
<reference evidence="8 9" key="1">
    <citation type="journal article" date="2017" name="Environ. Microbiol.">
        <title>Decay of the glycolytic pathway and adaptation to intranuclear parasitism within Enterocytozoonidae microsporidia.</title>
        <authorList>
            <person name="Wiredu Boakye D."/>
            <person name="Jaroenlak P."/>
            <person name="Prachumwat A."/>
            <person name="Williams T.A."/>
            <person name="Bateman K.S."/>
            <person name="Itsathitphaisarn O."/>
            <person name="Sritunyalucksana K."/>
            <person name="Paszkiewicz K.H."/>
            <person name="Moore K.A."/>
            <person name="Stentiford G.D."/>
            <person name="Williams B.A."/>
        </authorList>
    </citation>
    <scope>NUCLEOTIDE SEQUENCE [LARGE SCALE GENOMIC DNA]</scope>
    <source>
        <strain evidence="8 9">GB1</strain>
    </source>
</reference>
<keyword evidence="9" id="KW-1185">Reference proteome</keyword>
<dbReference type="Proteomes" id="UP000192639">
    <property type="component" value="Unassembled WGS sequence"/>
</dbReference>
<dbReference type="InterPro" id="IPR015947">
    <property type="entry name" value="PUA-like_sf"/>
</dbReference>
<name>A0A1Y1S9I0_9MICR</name>
<dbReference type="InterPro" id="IPR016686">
    <property type="entry name" value="Ribosomal_synth_fac_NIP7"/>
</dbReference>
<sequence length="176" mass="20075">MRELKEEEREKVFKKLRIFVGDNLDAMLKENVLMLNQSRVFLSDRNLYKKCSQISKKQLISVGRVLGKFTKTDNFKITITGMQGMAKYGLHKVWLQDNGENNFLYGNNALKSHVGRVSENIPMNAGVFVYNKKDTPLGFGLMALCPTSYQKARSGDIVVLVQADTGEYIRQEEKLC</sequence>
<dbReference type="GO" id="GO:0042255">
    <property type="term" value="P:ribosome assembly"/>
    <property type="evidence" value="ECO:0007669"/>
    <property type="project" value="InterPro"/>
</dbReference>
<dbReference type="InterPro" id="IPR055359">
    <property type="entry name" value="Nip7_N_euk"/>
</dbReference>
<dbReference type="InterPro" id="IPR040598">
    <property type="entry name" value="NIP7_N"/>
</dbReference>
<dbReference type="SUPFAM" id="SSF88802">
    <property type="entry name" value="Pre-PUA domain"/>
    <property type="match status" value="1"/>
</dbReference>
<dbReference type="GO" id="GO:0005730">
    <property type="term" value="C:nucleolus"/>
    <property type="evidence" value="ECO:0007669"/>
    <property type="project" value="UniProtKB-SubCell"/>
</dbReference>
<evidence type="ECO:0000256" key="3">
    <source>
        <dbReference type="ARBA" id="ARBA00022517"/>
    </source>
</evidence>
<evidence type="ECO:0000256" key="6">
    <source>
        <dbReference type="PIRNR" id="PIRNR017190"/>
    </source>
</evidence>
<keyword evidence="3 6" id="KW-0690">Ribosome biogenesis</keyword>
<dbReference type="InterPro" id="IPR002478">
    <property type="entry name" value="PUA"/>
</dbReference>
<dbReference type="SUPFAM" id="SSF88697">
    <property type="entry name" value="PUA domain-like"/>
    <property type="match status" value="1"/>
</dbReference>
<dbReference type="OrthoDB" id="27490at2759"/>
<comment type="function">
    <text evidence="6">Required for proper 27S pre-rRNA processing and 60S ribosome subunit assembly.</text>
</comment>
<evidence type="ECO:0000256" key="2">
    <source>
        <dbReference type="ARBA" id="ARBA00009895"/>
    </source>
</evidence>
<dbReference type="CDD" id="cd21146">
    <property type="entry name" value="Nip7_N_euk"/>
    <property type="match status" value="1"/>
</dbReference>
<dbReference type="PIRSF" id="PIRSF017190">
    <property type="entry name" value="Rbsml_synth_fac_NIP7"/>
    <property type="match status" value="1"/>
</dbReference>
<feature type="domain" description="PUA" evidence="7">
    <location>
        <begin position="91"/>
        <end position="170"/>
    </location>
</feature>
<comment type="similarity">
    <text evidence="2 6">Belongs to the NIP7 family.</text>
</comment>
<dbReference type="Gene3D" id="3.10.450.220">
    <property type="match status" value="1"/>
</dbReference>
<organism evidence="8 9">
    <name type="scientific">Enterospora canceri</name>
    <dbReference type="NCBI Taxonomy" id="1081671"/>
    <lineage>
        <taxon>Eukaryota</taxon>
        <taxon>Fungi</taxon>
        <taxon>Fungi incertae sedis</taxon>
        <taxon>Microsporidia</taxon>
        <taxon>Enterocytozoonidae</taxon>
        <taxon>Enterospora</taxon>
    </lineage>
</organism>
<dbReference type="AlphaFoldDB" id="A0A1Y1S9I0"/>
<evidence type="ECO:0000313" key="9">
    <source>
        <dbReference type="Proteomes" id="UP000192639"/>
    </source>
</evidence>
<accession>A0A1Y1S9I0</accession>
<dbReference type="PROSITE" id="PS50890">
    <property type="entry name" value="PUA"/>
    <property type="match status" value="1"/>
</dbReference>
<dbReference type="InterPro" id="IPR005155">
    <property type="entry name" value="UPF0113_PUA"/>
</dbReference>
<evidence type="ECO:0000259" key="7">
    <source>
        <dbReference type="SMART" id="SM00359"/>
    </source>
</evidence>
<dbReference type="EMBL" id="LWDP01000003">
    <property type="protein sequence ID" value="ORD95080.1"/>
    <property type="molecule type" value="Genomic_DNA"/>
</dbReference>
<comment type="subunit">
    <text evidence="6">Interacts with pre-ribosome complex.</text>
</comment>
<keyword evidence="5 6" id="KW-0539">Nucleus</keyword>
<dbReference type="Pfam" id="PF03657">
    <property type="entry name" value="UPF0113"/>
    <property type="match status" value="1"/>
</dbReference>
<dbReference type="InterPro" id="IPR036974">
    <property type="entry name" value="PUA_sf"/>
</dbReference>
<protein>
    <recommendedName>
        <fullName evidence="6">60S ribosome subunit biogenesis protein NIP7</fullName>
    </recommendedName>
</protein>
<comment type="caution">
    <text evidence="8">The sequence shown here is derived from an EMBL/GenBank/DDBJ whole genome shotgun (WGS) entry which is preliminary data.</text>
</comment>
<keyword evidence="4 6" id="KW-0694">RNA-binding</keyword>
<evidence type="ECO:0000256" key="5">
    <source>
        <dbReference type="ARBA" id="ARBA00023242"/>
    </source>
</evidence>
<dbReference type="VEuPathDB" id="MicrosporidiaDB:ECANGB1_2436"/>
<evidence type="ECO:0000256" key="4">
    <source>
        <dbReference type="ARBA" id="ARBA00022884"/>
    </source>
</evidence>
<dbReference type="CDD" id="cd21151">
    <property type="entry name" value="PUA_Nip7-like"/>
    <property type="match status" value="1"/>
</dbReference>
<dbReference type="GO" id="GO:0003723">
    <property type="term" value="F:RNA binding"/>
    <property type="evidence" value="ECO:0007669"/>
    <property type="project" value="UniProtKB-KW"/>
</dbReference>
<comment type="subcellular location">
    <subcellularLocation>
        <location evidence="1">Nucleus</location>
        <location evidence="1">Nucleolus</location>
    </subcellularLocation>
</comment>
<evidence type="ECO:0000313" key="8">
    <source>
        <dbReference type="EMBL" id="ORD95080.1"/>
    </source>
</evidence>
<dbReference type="Pfam" id="PF17833">
    <property type="entry name" value="pre-PUA_NIP7"/>
    <property type="match status" value="1"/>
</dbReference>
<dbReference type="SMART" id="SM00359">
    <property type="entry name" value="PUA"/>
    <property type="match status" value="1"/>
</dbReference>